<dbReference type="InterPro" id="IPR044281">
    <property type="entry name" value="IMP4/RPF1"/>
</dbReference>
<dbReference type="PANTHER" id="PTHR22734:SF2">
    <property type="entry name" value="U3 SMALL NUCLEOLAR RIBONUCLEOPROTEIN PROTEIN IMP4"/>
    <property type="match status" value="1"/>
</dbReference>
<dbReference type="GO" id="GO:0030515">
    <property type="term" value="F:snoRNA binding"/>
    <property type="evidence" value="ECO:0007669"/>
    <property type="project" value="TreeGrafter"/>
</dbReference>
<organism evidence="3 4">
    <name type="scientific">Perkinsus olseni</name>
    <name type="common">Perkinsus atlanticus</name>
    <dbReference type="NCBI Taxonomy" id="32597"/>
    <lineage>
        <taxon>Eukaryota</taxon>
        <taxon>Sar</taxon>
        <taxon>Alveolata</taxon>
        <taxon>Perkinsozoa</taxon>
        <taxon>Perkinsea</taxon>
        <taxon>Perkinsida</taxon>
        <taxon>Perkinsidae</taxon>
        <taxon>Perkinsus</taxon>
    </lineage>
</organism>
<protein>
    <submittedName>
        <fullName evidence="3">SnoRNA-binding rRNA-processing protein imp4</fullName>
    </submittedName>
</protein>
<dbReference type="Gene3D" id="3.40.50.10480">
    <property type="entry name" value="Probable brix-domain ribosomal biogenesis protein"/>
    <property type="match status" value="1"/>
</dbReference>
<accession>A0A7J6LR47</accession>
<dbReference type="Pfam" id="PF04427">
    <property type="entry name" value="Brix"/>
    <property type="match status" value="1"/>
</dbReference>
<dbReference type="PROSITE" id="PS50833">
    <property type="entry name" value="BRIX"/>
    <property type="match status" value="1"/>
</dbReference>
<name>A0A7J6LR47_PEROL</name>
<evidence type="ECO:0000313" key="3">
    <source>
        <dbReference type="EMBL" id="KAF4661674.1"/>
    </source>
</evidence>
<evidence type="ECO:0000259" key="2">
    <source>
        <dbReference type="PROSITE" id="PS50833"/>
    </source>
</evidence>
<dbReference type="AlphaFoldDB" id="A0A7J6LR47"/>
<dbReference type="SMART" id="SM00879">
    <property type="entry name" value="Brix"/>
    <property type="match status" value="1"/>
</dbReference>
<dbReference type="SUPFAM" id="SSF52954">
    <property type="entry name" value="Class II aaRS ABD-related"/>
    <property type="match status" value="1"/>
</dbReference>
<feature type="region of interest" description="Disordered" evidence="1">
    <location>
        <begin position="486"/>
        <end position="511"/>
    </location>
</feature>
<feature type="compositionally biased region" description="Low complexity" evidence="1">
    <location>
        <begin position="330"/>
        <end position="343"/>
    </location>
</feature>
<proteinExistence type="predicted"/>
<feature type="domain" description="Brix" evidence="2">
    <location>
        <begin position="82"/>
        <end position="275"/>
    </location>
</feature>
<dbReference type="GO" id="GO:0042274">
    <property type="term" value="P:ribosomal small subunit biogenesis"/>
    <property type="evidence" value="ECO:0007669"/>
    <property type="project" value="UniProtKB-ARBA"/>
</dbReference>
<evidence type="ECO:0000313" key="4">
    <source>
        <dbReference type="Proteomes" id="UP000572268"/>
    </source>
</evidence>
<dbReference type="PANTHER" id="PTHR22734">
    <property type="entry name" value="U3 SMALL NUCLEOLAR RIBONUCLEOPROTEIN PROTEIN IMP4"/>
    <property type="match status" value="1"/>
</dbReference>
<dbReference type="Proteomes" id="UP000572268">
    <property type="component" value="Unassembled WGS sequence"/>
</dbReference>
<feature type="region of interest" description="Disordered" evidence="1">
    <location>
        <begin position="415"/>
        <end position="446"/>
    </location>
</feature>
<dbReference type="GO" id="GO:0032040">
    <property type="term" value="C:small-subunit processome"/>
    <property type="evidence" value="ECO:0007669"/>
    <property type="project" value="TreeGrafter"/>
</dbReference>
<feature type="compositionally biased region" description="Low complexity" evidence="1">
    <location>
        <begin position="421"/>
        <end position="437"/>
    </location>
</feature>
<reference evidence="3 4" key="1">
    <citation type="submission" date="2020-04" db="EMBL/GenBank/DDBJ databases">
        <title>Perkinsus olseni comparative genomics.</title>
        <authorList>
            <person name="Bogema D.R."/>
        </authorList>
    </citation>
    <scope>NUCLEOTIDE SEQUENCE [LARGE SCALE GENOMIC DNA]</scope>
    <source>
        <strain evidence="3">ATCC PRA-31</strain>
    </source>
</reference>
<feature type="compositionally biased region" description="Low complexity" evidence="1">
    <location>
        <begin position="500"/>
        <end position="511"/>
    </location>
</feature>
<evidence type="ECO:0000256" key="1">
    <source>
        <dbReference type="SAM" id="MobiDB-lite"/>
    </source>
</evidence>
<dbReference type="GO" id="GO:0034457">
    <property type="term" value="C:Mpp10 complex"/>
    <property type="evidence" value="ECO:0007669"/>
    <property type="project" value="UniProtKB-ARBA"/>
</dbReference>
<dbReference type="InterPro" id="IPR007109">
    <property type="entry name" value="Brix"/>
</dbReference>
<feature type="compositionally biased region" description="Basic and acidic residues" evidence="1">
    <location>
        <begin position="486"/>
        <end position="499"/>
    </location>
</feature>
<dbReference type="FunFam" id="3.40.50.10480:FF:000001">
    <property type="entry name" value="IMP4, U3 small nucleolar ribonucleoprotein"/>
    <property type="match status" value="1"/>
</dbReference>
<feature type="region of interest" description="Disordered" evidence="1">
    <location>
        <begin position="321"/>
        <end position="357"/>
    </location>
</feature>
<dbReference type="GO" id="GO:0006364">
    <property type="term" value="P:rRNA processing"/>
    <property type="evidence" value="ECO:0007669"/>
    <property type="project" value="InterPro"/>
</dbReference>
<dbReference type="GO" id="GO:0042134">
    <property type="term" value="F:rRNA primary transcript binding"/>
    <property type="evidence" value="ECO:0007669"/>
    <property type="project" value="InterPro"/>
</dbReference>
<gene>
    <name evidence="3" type="primary">IMP4</name>
    <name evidence="3" type="ORF">FOL46_005640</name>
</gene>
<comment type="caution">
    <text evidence="3">The sequence shown here is derived from an EMBL/GenBank/DDBJ whole genome shotgun (WGS) entry which is preliminary data.</text>
</comment>
<dbReference type="EMBL" id="JABANN010000344">
    <property type="protein sequence ID" value="KAF4661674.1"/>
    <property type="molecule type" value="Genomic_DNA"/>
</dbReference>
<dbReference type="GO" id="GO:0005654">
    <property type="term" value="C:nucleoplasm"/>
    <property type="evidence" value="ECO:0007669"/>
    <property type="project" value="UniProtKB-ARBA"/>
</dbReference>
<sequence>MLRRNVRLRKEYLYKKALEEKERTTLEKKRKLRDALEQNKSVPTELRGDTKLRTTLDLEDDRTKVQRLAIDDEYQYLGVREPRVLVTTSRNPSSRLGKFVKEVRLLIPNSQRINRGTYVMKDLVDLCRKNDITDMVIVHEHRGQPDGLIVSHLPYGPTAYFGLSDVVLRHDLPEKPPNMPETYPHLIFHNFGGNIGTRVQTILSALFPPSKPDSTRAITFANDGGDCIGFRHHTFEKPTKATKNRADVNADDVKLYEQGPRFNMQLYRLELGTLDMPDVKTEWVLRPHFNKQRSTWIRTAGASVPFYNFTKIFSPASVPTFNLPPLSEGQQQDVQPQQQQPPQATTLTMPPESPLDGGYEQLHLDPLFPVFPSSIHTEEMPVMESPVPVPLFPNPELIHEAARLSNEVDLIALTTAGNGGSSSTSPRSRASSSSKGSSKTRRASNNKGKCAYPLGCNKYRQNGTRFCVKHGGVRRCAVPGCPNAAKRGDTTKAVSRKDSTASTASGSGSEESLVDQGLQLCTMSPSAPCDASGVDLQVPGLTASHLDYPYWGSSSAAGEGDPNLASLNFLGVSDEKWTSFVKPMEPLPELLTNHIDPDAPGKLNLF</sequence>